<accession>A0A7W7RC83</accession>
<reference evidence="2 3" key="1">
    <citation type="submission" date="2020-08" db="EMBL/GenBank/DDBJ databases">
        <title>Sequencing the genomes of 1000 actinobacteria strains.</title>
        <authorList>
            <person name="Klenk H.-P."/>
        </authorList>
    </citation>
    <scope>NUCLEOTIDE SEQUENCE [LARGE SCALE GENOMIC DNA]</scope>
    <source>
        <strain evidence="2 3">DSM 102030</strain>
    </source>
</reference>
<dbReference type="EMBL" id="JACHJT010000001">
    <property type="protein sequence ID" value="MBB4929269.1"/>
    <property type="molecule type" value="Genomic_DNA"/>
</dbReference>
<keyword evidence="3" id="KW-1185">Reference proteome</keyword>
<proteinExistence type="predicted"/>
<comment type="caution">
    <text evidence="2">The sequence shown here is derived from an EMBL/GenBank/DDBJ whole genome shotgun (WGS) entry which is preliminary data.</text>
</comment>
<sequence length="160" mass="18289">MSERNPRTPEWVQVLLAPFAALLFLLVQPGPPPRHARTLARQKPPAPSERLARLLRHTQRPHPYALSTPTPVAIPQYERFCQVHSRNRARWRLTYEPDQFAPYQAHHRVLEGIVLAANDLEALDLALTEFAPPPHTRPYLDHRDGSLRSATAERTPARVL</sequence>
<organism evidence="2 3">
    <name type="scientific">Lipingzhangella halophila</name>
    <dbReference type="NCBI Taxonomy" id="1783352"/>
    <lineage>
        <taxon>Bacteria</taxon>
        <taxon>Bacillati</taxon>
        <taxon>Actinomycetota</taxon>
        <taxon>Actinomycetes</taxon>
        <taxon>Streptosporangiales</taxon>
        <taxon>Nocardiopsidaceae</taxon>
        <taxon>Lipingzhangella</taxon>
    </lineage>
</organism>
<protein>
    <submittedName>
        <fullName evidence="2">Uncharacterized protein</fullName>
    </submittedName>
</protein>
<dbReference type="Proteomes" id="UP000523007">
    <property type="component" value="Unassembled WGS sequence"/>
</dbReference>
<dbReference type="AlphaFoldDB" id="A0A7W7RC83"/>
<gene>
    <name evidence="2" type="ORF">F4561_000089</name>
</gene>
<evidence type="ECO:0000313" key="2">
    <source>
        <dbReference type="EMBL" id="MBB4929269.1"/>
    </source>
</evidence>
<name>A0A7W7RC83_9ACTN</name>
<dbReference type="RefSeq" id="WP_184573609.1">
    <property type="nucleotide sequence ID" value="NZ_JACHJT010000001.1"/>
</dbReference>
<evidence type="ECO:0000256" key="1">
    <source>
        <dbReference type="SAM" id="MobiDB-lite"/>
    </source>
</evidence>
<feature type="region of interest" description="Disordered" evidence="1">
    <location>
        <begin position="131"/>
        <end position="160"/>
    </location>
</feature>
<evidence type="ECO:0000313" key="3">
    <source>
        <dbReference type="Proteomes" id="UP000523007"/>
    </source>
</evidence>